<name>A0AAW1NXY4_9CHLO</name>
<reference evidence="6 7" key="1">
    <citation type="journal article" date="2024" name="Nat. Commun.">
        <title>Phylogenomics reveals the evolutionary origins of lichenization in chlorophyte algae.</title>
        <authorList>
            <person name="Puginier C."/>
            <person name="Libourel C."/>
            <person name="Otte J."/>
            <person name="Skaloud P."/>
            <person name="Haon M."/>
            <person name="Grisel S."/>
            <person name="Petersen M."/>
            <person name="Berrin J.G."/>
            <person name="Delaux P.M."/>
            <person name="Dal Grande F."/>
            <person name="Keller J."/>
        </authorList>
    </citation>
    <scope>NUCLEOTIDE SEQUENCE [LARGE SCALE GENOMIC DNA]</scope>
    <source>
        <strain evidence="6 7">SAG 2036</strain>
    </source>
</reference>
<feature type="region of interest" description="Disordered" evidence="4">
    <location>
        <begin position="62"/>
        <end position="82"/>
    </location>
</feature>
<dbReference type="Pfam" id="PF01246">
    <property type="entry name" value="Ribosomal_L24e"/>
    <property type="match status" value="1"/>
</dbReference>
<dbReference type="InterPro" id="IPR038630">
    <property type="entry name" value="L24e/L24_sf"/>
</dbReference>
<dbReference type="EMBL" id="JALJOQ010000101">
    <property type="protein sequence ID" value="KAK9798171.1"/>
    <property type="molecule type" value="Genomic_DNA"/>
</dbReference>
<dbReference type="SUPFAM" id="SSF57716">
    <property type="entry name" value="Glucocorticoid receptor-like (DNA-binding domain)"/>
    <property type="match status" value="1"/>
</dbReference>
<accession>A0AAW1NXY4</accession>
<dbReference type="GO" id="GO:0002181">
    <property type="term" value="P:cytoplasmic translation"/>
    <property type="evidence" value="ECO:0007669"/>
    <property type="project" value="TreeGrafter"/>
</dbReference>
<protein>
    <recommendedName>
        <fullName evidence="5">TRASH domain-containing protein</fullName>
    </recommendedName>
</protein>
<dbReference type="InterPro" id="IPR011017">
    <property type="entry name" value="TRASH_dom"/>
</dbReference>
<evidence type="ECO:0000256" key="2">
    <source>
        <dbReference type="ARBA" id="ARBA00022980"/>
    </source>
</evidence>
<evidence type="ECO:0000313" key="6">
    <source>
        <dbReference type="EMBL" id="KAK9798171.1"/>
    </source>
</evidence>
<dbReference type="GO" id="GO:0003729">
    <property type="term" value="F:mRNA binding"/>
    <property type="evidence" value="ECO:0007669"/>
    <property type="project" value="TreeGrafter"/>
</dbReference>
<evidence type="ECO:0000256" key="1">
    <source>
        <dbReference type="ARBA" id="ARBA00005647"/>
    </source>
</evidence>
<dbReference type="CDD" id="cd00472">
    <property type="entry name" value="Ribosomal_L24e_L24"/>
    <property type="match status" value="1"/>
</dbReference>
<gene>
    <name evidence="6" type="ORF">WJX73_005881</name>
</gene>
<feature type="domain" description="TRASH" evidence="5">
    <location>
        <begin position="8"/>
        <end position="46"/>
    </location>
</feature>
<dbReference type="GO" id="GO:0022625">
    <property type="term" value="C:cytosolic large ribosomal subunit"/>
    <property type="evidence" value="ECO:0007669"/>
    <property type="project" value="TreeGrafter"/>
</dbReference>
<dbReference type="Gene3D" id="2.30.170.20">
    <property type="entry name" value="Ribosomal protein L24e"/>
    <property type="match status" value="1"/>
</dbReference>
<dbReference type="FunFam" id="2.30.170.20:FF:000003">
    <property type="entry name" value="60S ribosomal protein L24"/>
    <property type="match status" value="1"/>
</dbReference>
<dbReference type="InterPro" id="IPR056366">
    <property type="entry name" value="Ribosomal_eL24"/>
</dbReference>
<comment type="similarity">
    <text evidence="1">Belongs to the eukaryotic ribosomal protein eL24 family.</text>
</comment>
<evidence type="ECO:0000256" key="4">
    <source>
        <dbReference type="SAM" id="MobiDB-lite"/>
    </source>
</evidence>
<dbReference type="GO" id="GO:0003735">
    <property type="term" value="F:structural constituent of ribosome"/>
    <property type="evidence" value="ECO:0007669"/>
    <property type="project" value="InterPro"/>
</dbReference>
<feature type="region of interest" description="Disordered" evidence="4">
    <location>
        <begin position="96"/>
        <end position="158"/>
    </location>
</feature>
<dbReference type="SMART" id="SM00746">
    <property type="entry name" value="TRASH"/>
    <property type="match status" value="1"/>
</dbReference>
<keyword evidence="7" id="KW-1185">Reference proteome</keyword>
<dbReference type="PANTHER" id="PTHR10792:SF1">
    <property type="entry name" value="RIBOSOMAL PROTEIN L24"/>
    <property type="match status" value="1"/>
</dbReference>
<dbReference type="Gene3D" id="6.10.250.1270">
    <property type="match status" value="1"/>
</dbReference>
<keyword evidence="3" id="KW-0687">Ribonucleoprotein</keyword>
<sequence length="158" mass="17962">MVLRNVTCKWSGLRIYPGRGIFFTRIDGQQFLFLNKKCKSLYHNRKRPAKIAWTTTYRKAHKKDQDTIVARKKRRAATRTQARAIGGASLEVINKRRAEKPEMRKASREAALREVKERMKKQRQDKVALKSSQASKTAGKGAKLNAPRAGPGKTGAKR</sequence>
<dbReference type="InterPro" id="IPR000988">
    <property type="entry name" value="Ribosomal_eL24-rel_N"/>
</dbReference>
<feature type="compositionally biased region" description="Basic and acidic residues" evidence="4">
    <location>
        <begin position="96"/>
        <end position="128"/>
    </location>
</feature>
<evidence type="ECO:0000256" key="3">
    <source>
        <dbReference type="ARBA" id="ARBA00023274"/>
    </source>
</evidence>
<keyword evidence="2" id="KW-0689">Ribosomal protein</keyword>
<comment type="caution">
    <text evidence="6">The sequence shown here is derived from an EMBL/GenBank/DDBJ whole genome shotgun (WGS) entry which is preliminary data.</text>
</comment>
<dbReference type="PANTHER" id="PTHR10792">
    <property type="entry name" value="60S RIBOSOMAL PROTEIN L24"/>
    <property type="match status" value="1"/>
</dbReference>
<dbReference type="AlphaFoldDB" id="A0AAW1NXY4"/>
<dbReference type="Proteomes" id="UP001465755">
    <property type="component" value="Unassembled WGS sequence"/>
</dbReference>
<evidence type="ECO:0000313" key="7">
    <source>
        <dbReference type="Proteomes" id="UP001465755"/>
    </source>
</evidence>
<evidence type="ECO:0000259" key="5">
    <source>
        <dbReference type="SMART" id="SM00746"/>
    </source>
</evidence>
<proteinExistence type="inferred from homology"/>
<organism evidence="6 7">
    <name type="scientific">Symbiochloris irregularis</name>
    <dbReference type="NCBI Taxonomy" id="706552"/>
    <lineage>
        <taxon>Eukaryota</taxon>
        <taxon>Viridiplantae</taxon>
        <taxon>Chlorophyta</taxon>
        <taxon>core chlorophytes</taxon>
        <taxon>Trebouxiophyceae</taxon>
        <taxon>Trebouxiales</taxon>
        <taxon>Trebouxiaceae</taxon>
        <taxon>Symbiochloris</taxon>
    </lineage>
</organism>